<feature type="domain" description="AMP-dependent ligase C-terminal" evidence="1">
    <location>
        <begin position="144"/>
        <end position="230"/>
    </location>
</feature>
<dbReference type="AlphaFoldDB" id="X0U5S1"/>
<dbReference type="Gene3D" id="3.40.50.12780">
    <property type="entry name" value="N-terminal domain of ligase-like"/>
    <property type="match status" value="1"/>
</dbReference>
<proteinExistence type="predicted"/>
<dbReference type="InterPro" id="IPR045851">
    <property type="entry name" value="AMP-bd_C_sf"/>
</dbReference>
<gene>
    <name evidence="2" type="ORF">S01H1_31996</name>
</gene>
<sequence length="233" mass="26132">IERAEQEGKDFRRDFSLQIAVTAGEMLTAASRNRLEEDYGILVRQFLATADVGGIAYECGEKNGMHFADYRVIEVVDPETGKQLGPGQVGEVVVTLLENPVYPLIRFGTGDLSYYEEEPCPCGRTSPRLMKLVGRVDQVTKVRGMFIHPSQVEEVIAAFPEIQTAQAVVKREQDRDKLTFCAVLAEPASQEGLASTLQERIRAVLKLRADVTFVSENDLQEVEKRILDLRKWD</sequence>
<accession>X0U5S1</accession>
<dbReference type="InterPro" id="IPR042099">
    <property type="entry name" value="ANL_N_sf"/>
</dbReference>
<dbReference type="Gene3D" id="3.30.300.30">
    <property type="match status" value="1"/>
</dbReference>
<evidence type="ECO:0000313" key="2">
    <source>
        <dbReference type="EMBL" id="GAF94696.1"/>
    </source>
</evidence>
<feature type="non-terminal residue" evidence="2">
    <location>
        <position position="1"/>
    </location>
</feature>
<name>X0U5S1_9ZZZZ</name>
<dbReference type="EMBL" id="BARS01019782">
    <property type="protein sequence ID" value="GAF94696.1"/>
    <property type="molecule type" value="Genomic_DNA"/>
</dbReference>
<reference evidence="2" key="1">
    <citation type="journal article" date="2014" name="Front. Microbiol.">
        <title>High frequency of phylogenetically diverse reductive dehalogenase-homologous genes in deep subseafloor sedimentary metagenomes.</title>
        <authorList>
            <person name="Kawai M."/>
            <person name="Futagami T."/>
            <person name="Toyoda A."/>
            <person name="Takaki Y."/>
            <person name="Nishi S."/>
            <person name="Hori S."/>
            <person name="Arai W."/>
            <person name="Tsubouchi T."/>
            <person name="Morono Y."/>
            <person name="Uchiyama I."/>
            <person name="Ito T."/>
            <person name="Fujiyama A."/>
            <person name="Inagaki F."/>
            <person name="Takami H."/>
        </authorList>
    </citation>
    <scope>NUCLEOTIDE SEQUENCE</scope>
    <source>
        <strain evidence="2">Expedition CK06-06</strain>
    </source>
</reference>
<dbReference type="Pfam" id="PF14535">
    <property type="entry name" value="AMP-binding_C_2"/>
    <property type="match status" value="1"/>
</dbReference>
<evidence type="ECO:0000259" key="1">
    <source>
        <dbReference type="Pfam" id="PF14535"/>
    </source>
</evidence>
<dbReference type="SUPFAM" id="SSF56801">
    <property type="entry name" value="Acetyl-CoA synthetase-like"/>
    <property type="match status" value="1"/>
</dbReference>
<protein>
    <recommendedName>
        <fullName evidence="1">AMP-dependent ligase C-terminal domain-containing protein</fullName>
    </recommendedName>
</protein>
<dbReference type="PANTHER" id="PTHR43845">
    <property type="entry name" value="BLR5969 PROTEIN"/>
    <property type="match status" value="1"/>
</dbReference>
<organism evidence="2">
    <name type="scientific">marine sediment metagenome</name>
    <dbReference type="NCBI Taxonomy" id="412755"/>
    <lineage>
        <taxon>unclassified sequences</taxon>
        <taxon>metagenomes</taxon>
        <taxon>ecological metagenomes</taxon>
    </lineage>
</organism>
<dbReference type="InterPro" id="IPR028154">
    <property type="entry name" value="AMP-dep_Lig_C"/>
</dbReference>
<comment type="caution">
    <text evidence="2">The sequence shown here is derived from an EMBL/GenBank/DDBJ whole genome shotgun (WGS) entry which is preliminary data.</text>
</comment>
<dbReference type="PANTHER" id="PTHR43845:SF1">
    <property type="entry name" value="BLR5969 PROTEIN"/>
    <property type="match status" value="1"/>
</dbReference>